<evidence type="ECO:0000256" key="2">
    <source>
        <dbReference type="SAM" id="Phobius"/>
    </source>
</evidence>
<gene>
    <name evidence="3" type="ORF">AAX06_06155</name>
</gene>
<keyword evidence="2" id="KW-0472">Membrane</keyword>
<reference evidence="3 4" key="1">
    <citation type="submission" date="2015-05" db="EMBL/GenBank/DDBJ databases">
        <authorList>
            <person name="Dickey A."/>
            <person name="Clawson M."/>
            <person name="Bono J."/>
            <person name="Loy J.D."/>
        </authorList>
    </citation>
    <scope>NUCLEOTIDE SEQUENCE [LARGE SCALE GENOMIC DNA]</scope>
    <source>
        <strain evidence="3 4">22581</strain>
    </source>
</reference>
<proteinExistence type="predicted"/>
<keyword evidence="1" id="KW-0175">Coiled coil</keyword>
<keyword evidence="2" id="KW-1133">Transmembrane helix</keyword>
<accession>A0AAC8T9U3</accession>
<dbReference type="EMBL" id="CP011376">
    <property type="protein sequence ID" value="AKG07806.1"/>
    <property type="molecule type" value="Genomic_DNA"/>
</dbReference>
<organism evidence="3 4">
    <name type="scientific">Moraxella bovoculi</name>
    <dbReference type="NCBI Taxonomy" id="386891"/>
    <lineage>
        <taxon>Bacteria</taxon>
        <taxon>Pseudomonadati</taxon>
        <taxon>Pseudomonadota</taxon>
        <taxon>Gammaproteobacteria</taxon>
        <taxon>Moraxellales</taxon>
        <taxon>Moraxellaceae</taxon>
        <taxon>Moraxella</taxon>
    </lineage>
</organism>
<dbReference type="RefSeq" id="WP_046699266.1">
    <property type="nucleotide sequence ID" value="NZ_CP011376.1"/>
</dbReference>
<feature type="coiled-coil region" evidence="1">
    <location>
        <begin position="7"/>
        <end position="41"/>
    </location>
</feature>
<dbReference type="Proteomes" id="UP000077465">
    <property type="component" value="Chromosome"/>
</dbReference>
<keyword evidence="2" id="KW-0812">Transmembrane</keyword>
<evidence type="ECO:0000313" key="4">
    <source>
        <dbReference type="Proteomes" id="UP000077465"/>
    </source>
</evidence>
<evidence type="ECO:0000256" key="1">
    <source>
        <dbReference type="SAM" id="Coils"/>
    </source>
</evidence>
<protein>
    <submittedName>
        <fullName evidence="3">Uncharacterized protein</fullName>
    </submittedName>
</protein>
<feature type="transmembrane region" description="Helical" evidence="2">
    <location>
        <begin position="65"/>
        <end position="85"/>
    </location>
</feature>
<name>A0AAC8T9U3_9GAMM</name>
<sequence length="133" mass="15243">MENNTDKYSLRMQLDDINKEIKKLSNEILELTVLNKFLHEERISNTAKLDFIDNEVTTAKGAVSLIKWVISVFGVSVLGFGAYIVSAGLESQQKLINQAEKITILESRIDRNINDISRLSREIDKLEEQRNVY</sequence>
<dbReference type="AlphaFoldDB" id="A0AAC8T9U3"/>
<evidence type="ECO:0000313" key="3">
    <source>
        <dbReference type="EMBL" id="AKG07806.1"/>
    </source>
</evidence>